<organism evidence="2 3">
    <name type="scientific">Lactarius akahatsu</name>
    <dbReference type="NCBI Taxonomy" id="416441"/>
    <lineage>
        <taxon>Eukaryota</taxon>
        <taxon>Fungi</taxon>
        <taxon>Dikarya</taxon>
        <taxon>Basidiomycota</taxon>
        <taxon>Agaricomycotina</taxon>
        <taxon>Agaricomycetes</taxon>
        <taxon>Russulales</taxon>
        <taxon>Russulaceae</taxon>
        <taxon>Lactarius</taxon>
    </lineage>
</organism>
<dbReference type="EMBL" id="JAKELL010000001">
    <property type="protein sequence ID" value="KAH9001042.1"/>
    <property type="molecule type" value="Genomic_DNA"/>
</dbReference>
<sequence>MASGWSFPRQRDHVSSAIVDPGPAIFPDAPTLAPTDRYGVNSTTEHCPCALCTGSTSSGSQAWDTTAMQDWSTRPPGVSIDNTHTNQGQGVCNPTGAPLTAPVLAQTQFAAPGVQQQDNHAPSQPRQGLNIRMSEAEVLRRLADRYVNHTGSLSYSYPINRDIPQLRNLTETHTKYLSSTLASRPATTAYGASDMQKLDEIKGRQSAAMDECNADPRPGQLNGTSPTRVFGLNQVEQLPWRPARGPPVTWARRLVMEGGVETWPADGWRGRRKWLYHWRFDLEPWYRRIATVHFDVGVNSEALYVRGGSQMIVEVVEQHDLLHLRALRYQAAWTDNGKVLHQPTLSLLEAMTLTALLAQHATELVVLERIYYIAPRESGSASSQHDVIPKFNMSSLVNDLRRSFYRDQPDASGAFLHLVVTLTTLVARLALLSSALQYVLSVLHAESTCLLDTLHYARADNNIFFTCAARKSHAQGDTTAVPPLYGDDAEVPSALLVSTGRVVPDSDLDVSVGLCRSYGWCTSDCTVALGCQQALLAPSHGEEASHHSRRAETEKAKKAQRDEIDVIWQSKSS</sequence>
<dbReference type="AlphaFoldDB" id="A0AAD4LSH6"/>
<feature type="region of interest" description="Disordered" evidence="1">
    <location>
        <begin position="541"/>
        <end position="573"/>
    </location>
</feature>
<name>A0AAD4LSH6_9AGAM</name>
<comment type="caution">
    <text evidence="2">The sequence shown here is derived from an EMBL/GenBank/DDBJ whole genome shotgun (WGS) entry which is preliminary data.</text>
</comment>
<gene>
    <name evidence="2" type="ORF">EDB92DRAFT_1811970</name>
</gene>
<protein>
    <submittedName>
        <fullName evidence="2">Uncharacterized protein</fullName>
    </submittedName>
</protein>
<feature type="compositionally biased region" description="Basic and acidic residues" evidence="1">
    <location>
        <begin position="541"/>
        <end position="564"/>
    </location>
</feature>
<reference evidence="2" key="1">
    <citation type="submission" date="2022-01" db="EMBL/GenBank/DDBJ databases">
        <title>Comparative genomics reveals a dynamic genome evolution in the ectomycorrhizal milk-cap (Lactarius) mushrooms.</title>
        <authorList>
            <consortium name="DOE Joint Genome Institute"/>
            <person name="Lebreton A."/>
            <person name="Tang N."/>
            <person name="Kuo A."/>
            <person name="LaButti K."/>
            <person name="Drula E."/>
            <person name="Barry K."/>
            <person name="Clum A."/>
            <person name="Lipzen A."/>
            <person name="Mousain D."/>
            <person name="Ng V."/>
            <person name="Wang R."/>
            <person name="Wang X."/>
            <person name="Dai Y."/>
            <person name="Henrissat B."/>
            <person name="Grigoriev I.V."/>
            <person name="Guerin-Laguette A."/>
            <person name="Yu F."/>
            <person name="Martin F.M."/>
        </authorList>
    </citation>
    <scope>NUCLEOTIDE SEQUENCE</scope>
    <source>
        <strain evidence="2">QP</strain>
    </source>
</reference>
<evidence type="ECO:0000313" key="2">
    <source>
        <dbReference type="EMBL" id="KAH9001042.1"/>
    </source>
</evidence>
<proteinExistence type="predicted"/>
<evidence type="ECO:0000256" key="1">
    <source>
        <dbReference type="SAM" id="MobiDB-lite"/>
    </source>
</evidence>
<keyword evidence="3" id="KW-1185">Reference proteome</keyword>
<dbReference type="Proteomes" id="UP001201163">
    <property type="component" value="Unassembled WGS sequence"/>
</dbReference>
<accession>A0AAD4LSH6</accession>
<evidence type="ECO:0000313" key="3">
    <source>
        <dbReference type="Proteomes" id="UP001201163"/>
    </source>
</evidence>